<dbReference type="PRINTS" id="PR00368">
    <property type="entry name" value="FADPNR"/>
</dbReference>
<name>A0A4V6BI72_9BACT</name>
<comment type="caution">
    <text evidence="7">The sequence shown here is derived from an EMBL/GenBank/DDBJ whole genome shotgun (WGS) entry which is preliminary data.</text>
</comment>
<proteinExistence type="inferred from homology"/>
<dbReference type="InterPro" id="IPR023753">
    <property type="entry name" value="FAD/NAD-binding_dom"/>
</dbReference>
<protein>
    <submittedName>
        <fullName evidence="7">NAD(P)/FAD-dependent oxidoreductase</fullName>
    </submittedName>
</protein>
<evidence type="ECO:0000313" key="8">
    <source>
        <dbReference type="Proteomes" id="UP000304900"/>
    </source>
</evidence>
<comment type="cofactor">
    <cofactor evidence="1">
        <name>FAD</name>
        <dbReference type="ChEBI" id="CHEBI:57692"/>
    </cofactor>
</comment>
<dbReference type="GO" id="GO:0003955">
    <property type="term" value="F:NAD(P)H dehydrogenase (quinone) activity"/>
    <property type="evidence" value="ECO:0007669"/>
    <property type="project" value="TreeGrafter"/>
</dbReference>
<dbReference type="Proteomes" id="UP000304900">
    <property type="component" value="Unassembled WGS sequence"/>
</dbReference>
<keyword evidence="8" id="KW-1185">Reference proteome</keyword>
<evidence type="ECO:0000256" key="3">
    <source>
        <dbReference type="ARBA" id="ARBA00022630"/>
    </source>
</evidence>
<dbReference type="PANTHER" id="PTHR42913:SF3">
    <property type="entry name" value="64 KDA MITOCHONDRIAL NADH DEHYDROGENASE (EUROFUNG)"/>
    <property type="match status" value="1"/>
</dbReference>
<evidence type="ECO:0000256" key="5">
    <source>
        <dbReference type="ARBA" id="ARBA00023002"/>
    </source>
</evidence>
<dbReference type="PANTHER" id="PTHR42913">
    <property type="entry name" value="APOPTOSIS-INDUCING FACTOR 1"/>
    <property type="match status" value="1"/>
</dbReference>
<evidence type="ECO:0000313" key="7">
    <source>
        <dbReference type="EMBL" id="TKT88153.1"/>
    </source>
</evidence>
<keyword evidence="5" id="KW-0560">Oxidoreductase</keyword>
<dbReference type="AlphaFoldDB" id="A0A4V6BI72"/>
<accession>A0A4V6BI72</accession>
<dbReference type="OrthoDB" id="9805710at2"/>
<evidence type="ECO:0000256" key="1">
    <source>
        <dbReference type="ARBA" id="ARBA00001974"/>
    </source>
</evidence>
<dbReference type="EMBL" id="SZVO01000016">
    <property type="protein sequence ID" value="TKT88153.1"/>
    <property type="molecule type" value="Genomic_DNA"/>
</dbReference>
<keyword evidence="3" id="KW-0285">Flavoprotein</keyword>
<reference evidence="7 8" key="1">
    <citation type="submission" date="2019-05" db="EMBL/GenBank/DDBJ databases">
        <title>Dyadobacter AR-3-8 sp. nov., isolated from arctic soil.</title>
        <authorList>
            <person name="Chaudhary D.K."/>
        </authorList>
    </citation>
    <scope>NUCLEOTIDE SEQUENCE [LARGE SCALE GENOMIC DNA]</scope>
    <source>
        <strain evidence="7 8">AR-3-8</strain>
    </source>
</reference>
<organism evidence="7 8">
    <name type="scientific">Dyadobacter frigoris</name>
    <dbReference type="NCBI Taxonomy" id="2576211"/>
    <lineage>
        <taxon>Bacteria</taxon>
        <taxon>Pseudomonadati</taxon>
        <taxon>Bacteroidota</taxon>
        <taxon>Cytophagia</taxon>
        <taxon>Cytophagales</taxon>
        <taxon>Spirosomataceae</taxon>
        <taxon>Dyadobacter</taxon>
    </lineage>
</organism>
<dbReference type="InterPro" id="IPR036188">
    <property type="entry name" value="FAD/NAD-bd_sf"/>
</dbReference>
<evidence type="ECO:0000259" key="6">
    <source>
        <dbReference type="Pfam" id="PF07992"/>
    </source>
</evidence>
<dbReference type="Pfam" id="PF07992">
    <property type="entry name" value="Pyr_redox_2"/>
    <property type="match status" value="1"/>
</dbReference>
<evidence type="ECO:0000256" key="4">
    <source>
        <dbReference type="ARBA" id="ARBA00022827"/>
    </source>
</evidence>
<dbReference type="Gene3D" id="3.50.50.100">
    <property type="match status" value="1"/>
</dbReference>
<gene>
    <name evidence="7" type="ORF">FDK13_27660</name>
</gene>
<dbReference type="InterPro" id="IPR051169">
    <property type="entry name" value="NADH-Q_oxidoreductase"/>
</dbReference>
<dbReference type="PRINTS" id="PR00411">
    <property type="entry name" value="PNDRDTASEI"/>
</dbReference>
<comment type="similarity">
    <text evidence="2">Belongs to the NADH dehydrogenase family.</text>
</comment>
<feature type="domain" description="FAD/NAD(P)-binding" evidence="6">
    <location>
        <begin position="1"/>
        <end position="314"/>
    </location>
</feature>
<dbReference type="SUPFAM" id="SSF51905">
    <property type="entry name" value="FAD/NAD(P)-binding domain"/>
    <property type="match status" value="2"/>
</dbReference>
<evidence type="ECO:0000256" key="2">
    <source>
        <dbReference type="ARBA" id="ARBA00005272"/>
    </source>
</evidence>
<keyword evidence="4" id="KW-0274">FAD</keyword>
<dbReference type="GO" id="GO:0019646">
    <property type="term" value="P:aerobic electron transport chain"/>
    <property type="evidence" value="ECO:0007669"/>
    <property type="project" value="TreeGrafter"/>
</dbReference>
<sequence length="402" mass="45201">MKVIIVGGGFAGINLALSLAHNIKFQVTLVDKNDHHFFTPFLYQLTKGVLKPDDISFPFLKLFSGKENLKFHLGELVEVMPSENKLILSNGILEYEYLILATGSVTRFSDHQNIAEKAFSLKTEEDALALKNHLIKQFATADVSNRNLKIVVAGGGSGGVEASVMLAEILDDVRAKQKFPNLKPEIYLIEKEDSLLPAMDLKSQQNAYNNLKELGVNILIDHFVEDYSDNSVLFSSGEKIETTTLIWTAGIKSRKYNGFISEAYNADDRLVVDDYNKVIGTYNVFAIGDMCIQRNPENFPNGYPQMASVAMQQGQNLAENFQLMAERKALKEFVYNDIGTSIVTGKRIAITSFSKSNIHFYGKTAWFIRVFLHLRPMIQEGNRLKMLFRGVYGHFGKVIFNK</sequence>
<dbReference type="RefSeq" id="WP_137343267.1">
    <property type="nucleotide sequence ID" value="NZ_BSQH01000008.1"/>
</dbReference>